<proteinExistence type="predicted"/>
<organism evidence="3">
    <name type="scientific">Myoviridae sp. ct0QB11</name>
    <dbReference type="NCBI Taxonomy" id="2825012"/>
    <lineage>
        <taxon>Viruses</taxon>
        <taxon>Duplodnaviria</taxon>
        <taxon>Heunggongvirae</taxon>
        <taxon>Uroviricota</taxon>
        <taxon>Caudoviricetes</taxon>
    </lineage>
</organism>
<evidence type="ECO:0000313" key="3">
    <source>
        <dbReference type="EMBL" id="DAE14522.1"/>
    </source>
</evidence>
<evidence type="ECO:0000256" key="1">
    <source>
        <dbReference type="SAM" id="Coils"/>
    </source>
</evidence>
<dbReference type="EMBL" id="BK015584">
    <property type="protein sequence ID" value="DAE14522.1"/>
    <property type="molecule type" value="Genomic_DNA"/>
</dbReference>
<keyword evidence="2" id="KW-0472">Membrane</keyword>
<keyword evidence="2" id="KW-1133">Transmembrane helix</keyword>
<reference evidence="3" key="1">
    <citation type="journal article" date="2021" name="Proc. Natl. Acad. Sci. U.S.A.">
        <title>A Catalog of Tens of Thousands of Viruses from Human Metagenomes Reveals Hidden Associations with Chronic Diseases.</title>
        <authorList>
            <person name="Tisza M.J."/>
            <person name="Buck C.B."/>
        </authorList>
    </citation>
    <scope>NUCLEOTIDE SEQUENCE</scope>
    <source>
        <strain evidence="3">Ct0QB11</strain>
    </source>
</reference>
<sequence>MGFLNIKFLISIGVAMLIALGGAGIEIWRLNGALNSAKAETQDAKDKLEKEKTKLALKEAESQIYAANLSECNSKISAQNEAIESIALDMKKIRQSQAGLRKEIQAKYESMEPPPKDSGCEKKLGYYERLFRGLGK</sequence>
<feature type="transmembrane region" description="Helical" evidence="2">
    <location>
        <begin position="6"/>
        <end position="28"/>
    </location>
</feature>
<accession>A0A8S5Q6D2</accession>
<protein>
    <submittedName>
        <fullName evidence="3">Signaling protein</fullName>
    </submittedName>
</protein>
<name>A0A8S5Q6D2_9CAUD</name>
<evidence type="ECO:0000256" key="2">
    <source>
        <dbReference type="SAM" id="Phobius"/>
    </source>
</evidence>
<keyword evidence="2" id="KW-0812">Transmembrane</keyword>
<keyword evidence="1" id="KW-0175">Coiled coil</keyword>
<feature type="coiled-coil region" evidence="1">
    <location>
        <begin position="31"/>
        <end position="61"/>
    </location>
</feature>